<dbReference type="GeneID" id="303491723"/>
<reference evidence="8 12" key="2">
    <citation type="submission" date="2018-09" db="EMBL/GenBank/DDBJ databases">
        <title>Complete genome sequence of Cupriavidus oxalaticus T2, a bacterium capable of phenol tolerance and degradation.</title>
        <authorList>
            <person name="Yan J."/>
        </authorList>
    </citation>
    <scope>NUCLEOTIDE SEQUENCE [LARGE SCALE GENOMIC DNA]</scope>
    <source>
        <strain evidence="8 12">T2</strain>
    </source>
</reference>
<sequence length="139" mass="14244">MGGSQGSQDLGKALLRIVLGVLILLHGIAKVTGESGIGFVSKVVADAGLPAWVAYGVYIGEVVAPILLIIGLWSRLAAIVVAINMLFALFLVHSNEFGMLSKTGGWALELQGMFLAAALAVALLGAGRFSVGGINGKLN</sequence>
<dbReference type="InterPro" id="IPR032808">
    <property type="entry name" value="DoxX"/>
</dbReference>
<keyword evidence="3" id="KW-1003">Cell membrane</keyword>
<keyword evidence="6 7" id="KW-0472">Membrane</keyword>
<comment type="similarity">
    <text evidence="2">Belongs to the DoxX family.</text>
</comment>
<evidence type="ECO:0000256" key="6">
    <source>
        <dbReference type="ARBA" id="ARBA00023136"/>
    </source>
</evidence>
<dbReference type="PANTHER" id="PTHR33452">
    <property type="entry name" value="OXIDOREDUCTASE CATD-RELATED"/>
    <property type="match status" value="1"/>
</dbReference>
<protein>
    <submittedName>
        <fullName evidence="8">DoxX family protein</fullName>
    </submittedName>
</protein>
<dbReference type="PANTHER" id="PTHR33452:SF1">
    <property type="entry name" value="INNER MEMBRANE PROTEIN YPHA-RELATED"/>
    <property type="match status" value="1"/>
</dbReference>
<dbReference type="GO" id="GO:0005886">
    <property type="term" value="C:plasma membrane"/>
    <property type="evidence" value="ECO:0007669"/>
    <property type="project" value="UniProtKB-SubCell"/>
</dbReference>
<evidence type="ECO:0000256" key="4">
    <source>
        <dbReference type="ARBA" id="ARBA00022692"/>
    </source>
</evidence>
<evidence type="ECO:0000256" key="3">
    <source>
        <dbReference type="ARBA" id="ARBA00022475"/>
    </source>
</evidence>
<keyword evidence="4 7" id="KW-0812">Transmembrane</keyword>
<reference evidence="10 11" key="1">
    <citation type="submission" date="2018-01" db="EMBL/GenBank/DDBJ databases">
        <authorList>
            <person name="Clerissi C."/>
        </authorList>
    </citation>
    <scope>NUCLEOTIDE SEQUENCE [LARGE SCALE GENOMIC DNA]</scope>
    <source>
        <strain evidence="10">Cupriavidus oxalaticus LMG 2235</strain>
    </source>
</reference>
<evidence type="ECO:0000313" key="8">
    <source>
        <dbReference type="EMBL" id="QEZ46460.1"/>
    </source>
</evidence>
<comment type="subcellular location">
    <subcellularLocation>
        <location evidence="1">Cell membrane</location>
        <topology evidence="1">Multi-pass membrane protein</topology>
    </subcellularLocation>
</comment>
<dbReference type="InterPro" id="IPR051907">
    <property type="entry name" value="DoxX-like_oxidoreductase"/>
</dbReference>
<name>A0A375G275_9BURK</name>
<dbReference type="RefSeq" id="WP_063241836.1">
    <property type="nucleotide sequence ID" value="NZ_CP032519.1"/>
</dbReference>
<evidence type="ECO:0000313" key="11">
    <source>
        <dbReference type="Proteomes" id="UP000256862"/>
    </source>
</evidence>
<keyword evidence="13" id="KW-1185">Reference proteome</keyword>
<evidence type="ECO:0000256" key="5">
    <source>
        <dbReference type="ARBA" id="ARBA00022989"/>
    </source>
</evidence>
<dbReference type="Proteomes" id="UP000256862">
    <property type="component" value="Chromosome CO2235"/>
</dbReference>
<dbReference type="Pfam" id="PF07681">
    <property type="entry name" value="DoxX"/>
    <property type="match status" value="1"/>
</dbReference>
<evidence type="ECO:0000313" key="12">
    <source>
        <dbReference type="Proteomes" id="UP000325743"/>
    </source>
</evidence>
<reference evidence="9 13" key="3">
    <citation type="submission" date="2021-02" db="EMBL/GenBank/DDBJ databases">
        <title>Complete Genome Sequence of Cupriavidus oxalaticus Strain Ox1, a Soil Oxalate-Degrading Species.</title>
        <authorList>
            <person name="Palmieri F."/>
            <person name="Udriet P."/>
            <person name="Deuasquier M."/>
            <person name="Beaudoing E."/>
            <person name="Johnson S.L."/>
            <person name="Davenport K.W."/>
            <person name="Chain P.S."/>
            <person name="Bindschedler S."/>
            <person name="Junier P."/>
        </authorList>
    </citation>
    <scope>NUCLEOTIDE SEQUENCE [LARGE SCALE GENOMIC DNA]</scope>
    <source>
        <strain evidence="9 13">Ox1</strain>
    </source>
</reference>
<evidence type="ECO:0000256" key="7">
    <source>
        <dbReference type="SAM" id="Phobius"/>
    </source>
</evidence>
<evidence type="ECO:0000256" key="1">
    <source>
        <dbReference type="ARBA" id="ARBA00004651"/>
    </source>
</evidence>
<accession>A0A375G275</accession>
<dbReference type="EMBL" id="OGUS01000112">
    <property type="protein sequence ID" value="SPC12148.1"/>
    <property type="molecule type" value="Genomic_DNA"/>
</dbReference>
<dbReference type="AlphaFoldDB" id="A0A375G275"/>
<evidence type="ECO:0000313" key="13">
    <source>
        <dbReference type="Proteomes" id="UP000623307"/>
    </source>
</evidence>
<dbReference type="OrthoDB" id="280866at2"/>
<keyword evidence="5 7" id="KW-1133">Transmembrane helix</keyword>
<feature type="transmembrane region" description="Helical" evidence="7">
    <location>
        <begin position="113"/>
        <end position="131"/>
    </location>
</feature>
<gene>
    <name evidence="10" type="ORF">CO2235_120038</name>
    <name evidence="8" type="ORF">D2917_19625</name>
    <name evidence="9" type="ORF">JTE92_19390</name>
</gene>
<feature type="transmembrane region" description="Helical" evidence="7">
    <location>
        <begin position="49"/>
        <end position="69"/>
    </location>
</feature>
<dbReference type="Proteomes" id="UP000623307">
    <property type="component" value="Chromosome 2"/>
</dbReference>
<dbReference type="EMBL" id="CP032519">
    <property type="protein sequence ID" value="QEZ46460.1"/>
    <property type="molecule type" value="Genomic_DNA"/>
</dbReference>
<feature type="transmembrane region" description="Helical" evidence="7">
    <location>
        <begin position="76"/>
        <end position="93"/>
    </location>
</feature>
<evidence type="ECO:0000313" key="10">
    <source>
        <dbReference type="EMBL" id="SPC12148.1"/>
    </source>
</evidence>
<organism evidence="8 12">
    <name type="scientific">Cupriavidus oxalaticus</name>
    <dbReference type="NCBI Taxonomy" id="96344"/>
    <lineage>
        <taxon>Bacteria</taxon>
        <taxon>Pseudomonadati</taxon>
        <taxon>Pseudomonadota</taxon>
        <taxon>Betaproteobacteria</taxon>
        <taxon>Burkholderiales</taxon>
        <taxon>Burkholderiaceae</taxon>
        <taxon>Cupriavidus</taxon>
    </lineage>
</organism>
<evidence type="ECO:0000313" key="9">
    <source>
        <dbReference type="EMBL" id="QRQ95602.1"/>
    </source>
</evidence>
<proteinExistence type="inferred from homology"/>
<dbReference type="EMBL" id="CP069812">
    <property type="protein sequence ID" value="QRQ95602.1"/>
    <property type="molecule type" value="Genomic_DNA"/>
</dbReference>
<evidence type="ECO:0000256" key="2">
    <source>
        <dbReference type="ARBA" id="ARBA00006679"/>
    </source>
</evidence>
<feature type="transmembrane region" description="Helical" evidence="7">
    <location>
        <begin position="12"/>
        <end position="29"/>
    </location>
</feature>
<dbReference type="Proteomes" id="UP000325743">
    <property type="component" value="Chromosome 2"/>
</dbReference>